<dbReference type="EC" id="3.2.1.52" evidence="7"/>
<keyword evidence="5" id="KW-0325">Glycoprotein</keyword>
<evidence type="ECO:0000256" key="1">
    <source>
        <dbReference type="ARBA" id="ARBA00001231"/>
    </source>
</evidence>
<evidence type="ECO:0000256" key="2">
    <source>
        <dbReference type="ARBA" id="ARBA00006285"/>
    </source>
</evidence>
<evidence type="ECO:0000259" key="9">
    <source>
        <dbReference type="Pfam" id="PF00728"/>
    </source>
</evidence>
<dbReference type="Proteomes" id="UP001205105">
    <property type="component" value="Unassembled WGS sequence"/>
</dbReference>
<dbReference type="PANTHER" id="PTHR22600">
    <property type="entry name" value="BETA-HEXOSAMINIDASE"/>
    <property type="match status" value="1"/>
</dbReference>
<comment type="caution">
    <text evidence="11">The sequence shown here is derived from an EMBL/GenBank/DDBJ whole genome shotgun (WGS) entry which is preliminary data.</text>
</comment>
<dbReference type="GO" id="GO:0004563">
    <property type="term" value="F:beta-N-acetylhexosaminidase activity"/>
    <property type="evidence" value="ECO:0007669"/>
    <property type="project" value="UniProtKB-EC"/>
</dbReference>
<dbReference type="PANTHER" id="PTHR22600:SF57">
    <property type="entry name" value="BETA-N-ACETYLHEXOSAMINIDASE"/>
    <property type="match status" value="1"/>
</dbReference>
<comment type="catalytic activity">
    <reaction evidence="1 7">
        <text>Hydrolysis of terminal non-reducing N-acetyl-D-hexosamine residues in N-acetyl-beta-D-hexosaminides.</text>
        <dbReference type="EC" id="3.2.1.52"/>
    </reaction>
</comment>
<keyword evidence="12" id="KW-1185">Reference proteome</keyword>
<dbReference type="InterPro" id="IPR025705">
    <property type="entry name" value="Beta_hexosaminidase_sua/sub"/>
</dbReference>
<dbReference type="SUPFAM" id="SSF55545">
    <property type="entry name" value="beta-N-acetylhexosaminidase-like domain"/>
    <property type="match status" value="1"/>
</dbReference>
<evidence type="ECO:0000256" key="7">
    <source>
        <dbReference type="PIRNR" id="PIRNR001093"/>
    </source>
</evidence>
<dbReference type="GO" id="GO:0016020">
    <property type="term" value="C:membrane"/>
    <property type="evidence" value="ECO:0007669"/>
    <property type="project" value="TreeGrafter"/>
</dbReference>
<dbReference type="FunFam" id="3.20.20.80:FF:000063">
    <property type="entry name" value="Beta-hexosaminidase"/>
    <property type="match status" value="1"/>
</dbReference>
<protein>
    <recommendedName>
        <fullName evidence="7">Beta-hexosaminidase</fullName>
        <ecNumber evidence="7">3.2.1.52</ecNumber>
    </recommendedName>
</protein>
<dbReference type="AlphaFoldDB" id="A0AAD5H742"/>
<dbReference type="Gene3D" id="3.30.379.10">
    <property type="entry name" value="Chitobiase/beta-hexosaminidase domain 2-like"/>
    <property type="match status" value="1"/>
</dbReference>
<dbReference type="Pfam" id="PF14845">
    <property type="entry name" value="Glycohydro_20b2"/>
    <property type="match status" value="1"/>
</dbReference>
<dbReference type="SUPFAM" id="SSF51445">
    <property type="entry name" value="(Trans)glycosidases"/>
    <property type="match status" value="1"/>
</dbReference>
<keyword evidence="3" id="KW-0732">Signal</keyword>
<evidence type="ECO:0000256" key="8">
    <source>
        <dbReference type="PIRSR" id="PIRSR001093-1"/>
    </source>
</evidence>
<gene>
    <name evidence="11" type="ORF">COHA_000052</name>
</gene>
<evidence type="ECO:0000256" key="4">
    <source>
        <dbReference type="ARBA" id="ARBA00022801"/>
    </source>
</evidence>
<name>A0AAD5H742_9CHLO</name>
<proteinExistence type="inferred from homology"/>
<evidence type="ECO:0000313" key="12">
    <source>
        <dbReference type="Proteomes" id="UP001205105"/>
    </source>
</evidence>
<dbReference type="GO" id="GO:0030203">
    <property type="term" value="P:glycosaminoglycan metabolic process"/>
    <property type="evidence" value="ECO:0007669"/>
    <property type="project" value="TreeGrafter"/>
</dbReference>
<evidence type="ECO:0000256" key="3">
    <source>
        <dbReference type="ARBA" id="ARBA00022729"/>
    </source>
</evidence>
<dbReference type="GO" id="GO:0005975">
    <property type="term" value="P:carbohydrate metabolic process"/>
    <property type="evidence" value="ECO:0007669"/>
    <property type="project" value="InterPro"/>
</dbReference>
<dbReference type="PIRSF" id="PIRSF001093">
    <property type="entry name" value="B-hxosamndse_ab_euk"/>
    <property type="match status" value="1"/>
</dbReference>
<evidence type="ECO:0000256" key="6">
    <source>
        <dbReference type="ARBA" id="ARBA00023295"/>
    </source>
</evidence>
<dbReference type="PRINTS" id="PR00738">
    <property type="entry name" value="GLHYDRLASE20"/>
</dbReference>
<feature type="domain" description="Glycoside hydrolase family 20 catalytic" evidence="9">
    <location>
        <begin position="82"/>
        <end position="420"/>
    </location>
</feature>
<dbReference type="InterPro" id="IPR015883">
    <property type="entry name" value="Glyco_hydro_20_cat"/>
</dbReference>
<feature type="domain" description="Beta-hexosaminidase eukaryotic type N-terminal" evidence="10">
    <location>
        <begin position="9"/>
        <end position="59"/>
    </location>
</feature>
<dbReference type="Pfam" id="PF00728">
    <property type="entry name" value="Glyco_hydro_20"/>
    <property type="match status" value="1"/>
</dbReference>
<keyword evidence="4 7" id="KW-0378">Hydrolase</keyword>
<keyword evidence="6 7" id="KW-0326">Glycosidase</keyword>
<feature type="active site" description="Proton donor" evidence="8">
    <location>
        <position position="244"/>
    </location>
</feature>
<sequence length="504" mass="56163">MNGARGPSVQVMVRDASCATPACYTAATNESYSLSISAADGVQIAAETLIGASHAFASLASLANPEAEITCLPIQIVDRPRFGHRALLLDTARNWFSIDDIKKKILDPMHLTKMNVLKWHVYDSQSQPLEVRWWPKLWQPYSKQQSYTIEQAQELIDYAFHRGIRVLPEFDMPGHTDIFAKADPSIVACSGFLPWDGLGWGVGTWCAQPPAGQIRPENVSVMTRLLEEWMGLFPNSIISTAADEWNANCWAEKIVPTNSSEYPEFRAASLEKLKVFQEKVAATVTGAGRQWAVYDESYGDWNFTGTDALPKGSLIFAWNHEDEMPAMTAAGYDVVAVPWRHWYLDCGLGTNESAPNNWCAPLKNWTNMYEYDPLANFTGGNPSRVLGGEAAMWSEMLRPAILDYVVWPRAAAVAERLWSPAAATQSTEAARPRLERLMAQLELRGLRPSPLDFPGDNFRYALLPQWCNTAPPQWDSQGVDYCAPAKAYADVDLSVFENLVEPPY</sequence>
<evidence type="ECO:0000313" key="11">
    <source>
        <dbReference type="EMBL" id="KAI7846441.1"/>
    </source>
</evidence>
<dbReference type="InterPro" id="IPR017853">
    <property type="entry name" value="GH"/>
</dbReference>
<dbReference type="EMBL" id="JADXDR010000002">
    <property type="protein sequence ID" value="KAI7846441.1"/>
    <property type="molecule type" value="Genomic_DNA"/>
</dbReference>
<organism evidence="11 12">
    <name type="scientific">Chlorella ohadii</name>
    <dbReference type="NCBI Taxonomy" id="2649997"/>
    <lineage>
        <taxon>Eukaryota</taxon>
        <taxon>Viridiplantae</taxon>
        <taxon>Chlorophyta</taxon>
        <taxon>core chlorophytes</taxon>
        <taxon>Trebouxiophyceae</taxon>
        <taxon>Chlorellales</taxon>
        <taxon>Chlorellaceae</taxon>
        <taxon>Chlorella clade</taxon>
        <taxon>Chlorella</taxon>
    </lineage>
</organism>
<evidence type="ECO:0000256" key="5">
    <source>
        <dbReference type="ARBA" id="ARBA00023180"/>
    </source>
</evidence>
<dbReference type="InterPro" id="IPR029018">
    <property type="entry name" value="Hex-like_dom2"/>
</dbReference>
<comment type="similarity">
    <text evidence="2 7">Belongs to the glycosyl hydrolase 20 family.</text>
</comment>
<dbReference type="InterPro" id="IPR029019">
    <property type="entry name" value="HEX_eukaryotic_N"/>
</dbReference>
<accession>A0AAD5H742</accession>
<dbReference type="Gene3D" id="3.20.20.80">
    <property type="entry name" value="Glycosidases"/>
    <property type="match status" value="1"/>
</dbReference>
<reference evidence="11" key="1">
    <citation type="submission" date="2020-11" db="EMBL/GenBank/DDBJ databases">
        <title>Chlorella ohadii genome sequencing and assembly.</title>
        <authorList>
            <person name="Murik O."/>
            <person name="Treves H."/>
            <person name="Kedem I."/>
            <person name="Shotland Y."/>
            <person name="Kaplan A."/>
        </authorList>
    </citation>
    <scope>NUCLEOTIDE SEQUENCE</scope>
    <source>
        <strain evidence="11">1</strain>
    </source>
</reference>
<evidence type="ECO:0000259" key="10">
    <source>
        <dbReference type="Pfam" id="PF14845"/>
    </source>
</evidence>